<dbReference type="HOGENOM" id="CLU_1957398_0_0_9"/>
<organism evidence="1 2">
    <name type="scientific">Paenibacillus riograndensis SBR5</name>
    <dbReference type="NCBI Taxonomy" id="1073571"/>
    <lineage>
        <taxon>Bacteria</taxon>
        <taxon>Bacillati</taxon>
        <taxon>Bacillota</taxon>
        <taxon>Bacilli</taxon>
        <taxon>Bacillales</taxon>
        <taxon>Paenibacillaceae</taxon>
        <taxon>Paenibacillus</taxon>
        <taxon>Paenibacillus sonchi group</taxon>
    </lineage>
</organism>
<accession>A0A0E4H789</accession>
<dbReference type="PROSITE" id="PS51257">
    <property type="entry name" value="PROKAR_LIPOPROTEIN"/>
    <property type="match status" value="1"/>
</dbReference>
<dbReference type="AlphaFoldDB" id="A0A0E4H789"/>
<dbReference type="Proteomes" id="UP000033163">
    <property type="component" value="Chromosome I"/>
</dbReference>
<evidence type="ECO:0000313" key="2">
    <source>
        <dbReference type="Proteomes" id="UP000033163"/>
    </source>
</evidence>
<gene>
    <name evidence="1" type="ORF">PRIO_1214</name>
</gene>
<proteinExistence type="predicted"/>
<evidence type="ECO:0000313" key="1">
    <source>
        <dbReference type="EMBL" id="CQR53162.1"/>
    </source>
</evidence>
<dbReference type="KEGG" id="pri:PRIO_1214"/>
<dbReference type="RefSeq" id="WP_020426667.1">
    <property type="nucleotide sequence ID" value="NZ_AGBD01000197.1"/>
</dbReference>
<protein>
    <submittedName>
        <fullName evidence="1">Putative membrane protein</fullName>
    </submittedName>
</protein>
<dbReference type="STRING" id="483937.AMQ84_24425"/>
<dbReference type="PATRIC" id="fig|1073571.4.peg.1257"/>
<sequence length="133" mass="14884">MDKQWRKRLLLALIGGSLLLLAGCEKQVMYVGSSTPHQMKASYWLLSGTEKKTLKLKKGDTLYLSYASKVEKGELSMKLYDPDHKLFKELETNKKGEEEVEIQQTGSYKLEVVGAGAKGSYKVSYKTKKEGSG</sequence>
<name>A0A0E4H789_9BACL</name>
<reference evidence="2" key="1">
    <citation type="submission" date="2015-03" db="EMBL/GenBank/DDBJ databases">
        <authorList>
            <person name="Wibberg D."/>
        </authorList>
    </citation>
    <scope>NUCLEOTIDE SEQUENCE [LARGE SCALE GENOMIC DNA]</scope>
</reference>
<dbReference type="EMBL" id="LN831776">
    <property type="protein sequence ID" value="CQR53162.1"/>
    <property type="molecule type" value="Genomic_DNA"/>
</dbReference>